<dbReference type="STRING" id="1679170.AC625_06410"/>
<dbReference type="EMBL" id="LFZW01000001">
    <property type="protein sequence ID" value="KMY49198.1"/>
    <property type="molecule type" value="Genomic_DNA"/>
</dbReference>
<organism evidence="2 3">
    <name type="scientific">Peribacillus loiseleuriae</name>
    <dbReference type="NCBI Taxonomy" id="1679170"/>
    <lineage>
        <taxon>Bacteria</taxon>
        <taxon>Bacillati</taxon>
        <taxon>Bacillota</taxon>
        <taxon>Bacilli</taxon>
        <taxon>Bacillales</taxon>
        <taxon>Bacillaceae</taxon>
        <taxon>Peribacillus</taxon>
    </lineage>
</organism>
<gene>
    <name evidence="2" type="ORF">AC625_06410</name>
</gene>
<accession>A0A0K9GRE1</accession>
<evidence type="ECO:0000313" key="3">
    <source>
        <dbReference type="Proteomes" id="UP000037146"/>
    </source>
</evidence>
<feature type="domain" description="IrrE N-terminal-like" evidence="1">
    <location>
        <begin position="65"/>
        <end position="171"/>
    </location>
</feature>
<evidence type="ECO:0000259" key="1">
    <source>
        <dbReference type="Pfam" id="PF06114"/>
    </source>
</evidence>
<name>A0A0K9GRE1_9BACI</name>
<reference evidence="3" key="1">
    <citation type="submission" date="2015-07" db="EMBL/GenBank/DDBJ databases">
        <title>Genome sequencing project for genomic taxonomy and phylogenomics of Bacillus-like bacteria.</title>
        <authorList>
            <person name="Liu B."/>
            <person name="Wang J."/>
            <person name="Zhu Y."/>
            <person name="Liu G."/>
            <person name="Chen Q."/>
            <person name="Chen Z."/>
            <person name="Lan J."/>
            <person name="Che J."/>
            <person name="Ge C."/>
            <person name="Shi H."/>
            <person name="Pan Z."/>
            <person name="Liu X."/>
        </authorList>
    </citation>
    <scope>NUCLEOTIDE SEQUENCE [LARGE SCALE GENOMIC DNA]</scope>
    <source>
        <strain evidence="3">FJAT-27997</strain>
    </source>
</reference>
<protein>
    <recommendedName>
        <fullName evidence="1">IrrE N-terminal-like domain-containing protein</fullName>
    </recommendedName>
</protein>
<evidence type="ECO:0000313" key="2">
    <source>
        <dbReference type="EMBL" id="KMY49198.1"/>
    </source>
</evidence>
<dbReference type="PATRIC" id="fig|1679170.3.peg.1375"/>
<sequence length="194" mass="22710">MQLSQLATNTDDWEKRAEKVLSHFNYNSADQIDMFDICWRYGISVKPLEEPFISKDLDFNSIKHLKSFSVPKSTGRKGTIYLQPSLDAVEKKIILAEEFCHIYSHYSSQLTANKYMIAKQENQAKRMAAYLLLPAKFLKDVYATAIYEPVMITDIADHFLVTEDFVHFRLELTFHHRVDGFVQLKERLCSFEWI</sequence>
<dbReference type="InterPro" id="IPR010359">
    <property type="entry name" value="IrrE_HExxH"/>
</dbReference>
<comment type="caution">
    <text evidence="2">The sequence shown here is derived from an EMBL/GenBank/DDBJ whole genome shotgun (WGS) entry which is preliminary data.</text>
</comment>
<dbReference type="RefSeq" id="WP_049680532.1">
    <property type="nucleotide sequence ID" value="NZ_LFZW01000001.1"/>
</dbReference>
<dbReference type="Pfam" id="PF06114">
    <property type="entry name" value="Peptidase_M78"/>
    <property type="match status" value="1"/>
</dbReference>
<keyword evidence="3" id="KW-1185">Reference proteome</keyword>
<dbReference type="Proteomes" id="UP000037146">
    <property type="component" value="Unassembled WGS sequence"/>
</dbReference>
<proteinExistence type="predicted"/>
<dbReference type="AlphaFoldDB" id="A0A0K9GRE1"/>